<dbReference type="PANTHER" id="PTHR34218:SF4">
    <property type="entry name" value="ACYL-HOMOSERINE LACTONE ACYLASE QUIP"/>
    <property type="match status" value="1"/>
</dbReference>
<keyword evidence="6" id="KW-1185">Reference proteome</keyword>
<comment type="similarity">
    <text evidence="1">Belongs to the peptidase S45 family.</text>
</comment>
<dbReference type="InterPro" id="IPR023343">
    <property type="entry name" value="Penicillin_amidase_dom1"/>
</dbReference>
<dbReference type="Proteomes" id="UP001296873">
    <property type="component" value="Unassembled WGS sequence"/>
</dbReference>
<evidence type="ECO:0000313" key="6">
    <source>
        <dbReference type="Proteomes" id="UP001296873"/>
    </source>
</evidence>
<dbReference type="InterPro" id="IPR002692">
    <property type="entry name" value="S45"/>
</dbReference>
<evidence type="ECO:0008006" key="7">
    <source>
        <dbReference type="Google" id="ProtNLM"/>
    </source>
</evidence>
<reference evidence="5 6" key="1">
    <citation type="journal article" date="2020" name="Microorganisms">
        <title>Osmotic Adaptation and Compatible Solute Biosynthesis of Phototrophic Bacteria as Revealed from Genome Analyses.</title>
        <authorList>
            <person name="Imhoff J.F."/>
            <person name="Rahn T."/>
            <person name="Kunzel S."/>
            <person name="Keller A."/>
            <person name="Neulinger S.C."/>
        </authorList>
    </citation>
    <scope>NUCLEOTIDE SEQUENCE [LARGE SCALE GENOMIC DNA]</scope>
    <source>
        <strain evidence="5 6">DSM 9895</strain>
    </source>
</reference>
<accession>A0ABS1DEA9</accession>
<evidence type="ECO:0000256" key="2">
    <source>
        <dbReference type="ARBA" id="ARBA00022801"/>
    </source>
</evidence>
<dbReference type="Gene3D" id="1.10.1400.10">
    <property type="match status" value="1"/>
</dbReference>
<dbReference type="InterPro" id="IPR043146">
    <property type="entry name" value="Penicillin_amidase_N_B-knob"/>
</dbReference>
<dbReference type="PANTHER" id="PTHR34218">
    <property type="entry name" value="PEPTIDASE S45 PENICILLIN AMIDASE"/>
    <property type="match status" value="1"/>
</dbReference>
<dbReference type="Gene3D" id="1.10.439.10">
    <property type="entry name" value="Penicillin Amidohydrolase, domain 1"/>
    <property type="match status" value="1"/>
</dbReference>
<organism evidence="5 6">
    <name type="scientific">Rhodovibrio sodomensis</name>
    <dbReference type="NCBI Taxonomy" id="1088"/>
    <lineage>
        <taxon>Bacteria</taxon>
        <taxon>Pseudomonadati</taxon>
        <taxon>Pseudomonadota</taxon>
        <taxon>Alphaproteobacteria</taxon>
        <taxon>Rhodospirillales</taxon>
        <taxon>Rhodovibrionaceae</taxon>
        <taxon>Rhodovibrio</taxon>
    </lineage>
</organism>
<dbReference type="PIRSF" id="PIRSF001227">
    <property type="entry name" value="Pen_acylase"/>
    <property type="match status" value="1"/>
</dbReference>
<dbReference type="InterPro" id="IPR029055">
    <property type="entry name" value="Ntn_hydrolases_N"/>
</dbReference>
<keyword evidence="4" id="KW-0472">Membrane</keyword>
<protein>
    <recommendedName>
        <fullName evidence="7">Penicillin acylase family protein</fullName>
    </recommendedName>
</protein>
<evidence type="ECO:0000256" key="4">
    <source>
        <dbReference type="SAM" id="Phobius"/>
    </source>
</evidence>
<dbReference type="Pfam" id="PF01804">
    <property type="entry name" value="Penicil_amidase"/>
    <property type="match status" value="1"/>
</dbReference>
<keyword evidence="3" id="KW-0865">Zymogen</keyword>
<dbReference type="CDD" id="cd03747">
    <property type="entry name" value="Ntn_PGA_like"/>
    <property type="match status" value="1"/>
</dbReference>
<comment type="caution">
    <text evidence="5">The sequence shown here is derived from an EMBL/GenBank/DDBJ whole genome shotgun (WGS) entry which is preliminary data.</text>
</comment>
<keyword evidence="4" id="KW-0812">Transmembrane</keyword>
<evidence type="ECO:0000313" key="5">
    <source>
        <dbReference type="EMBL" id="MBK1668755.1"/>
    </source>
</evidence>
<evidence type="ECO:0000256" key="1">
    <source>
        <dbReference type="ARBA" id="ARBA00006586"/>
    </source>
</evidence>
<dbReference type="Gene3D" id="2.30.120.10">
    <property type="match status" value="1"/>
</dbReference>
<evidence type="ECO:0000256" key="3">
    <source>
        <dbReference type="ARBA" id="ARBA00023145"/>
    </source>
</evidence>
<feature type="transmembrane region" description="Helical" evidence="4">
    <location>
        <begin position="7"/>
        <end position="30"/>
    </location>
</feature>
<sequence>MNRFVKWALLALPVILGGAAIVAVAGYFYLRQSLPQTQGTAELPALSAEVEVSRGERGIPTIRAQSMADAYTALGYLHAQDRLWQMDFMRRTAEGRLSEVAGQGTVGLDRFMRILDLGDLAEAQLQHLNDRTVAALEAYSAGVNAFLKTDPVLPLEFHILDYAPEAWTPQDSLTWLRLMAMQLSGNYREELTRAGLRQRLDDAQIQFLYPDSGADQATTLADAATGAALGQMARQLADLLPARLEPRDASNAWALQRPGGGGALLANDPHLGLRAPGHWYLARIETPERTLVGATAPGVPFHILGRNRDLAWGLTTTHSDTQDLFIERVDPENPSRYRTPDGWDTFETTTETIQVAEGEPVELTVRRTRHGPVISDSVEAARTLAGENQVVALAWPALRADDTTPDAIYQVNAARSVADALRAMRNANAPQQNLFLADSAGDVGLIAAARVPIRKAGDGTLPRPGWTGEYDWTGTIPYDVLPRVRNPASGRLVNANNRLVGDDYPYLLAAHWPPPWRAARIDRLLDQAEGSADIAAMERILLDTRSPKAEMLLDELLSHAPTNTRQGAAHQLLRRWDRHMNRDEAAPLVFTAWIDNLNRALFQDELAGQYSRFSQPDPRMILRALNDRTAWCDDTGTTERTETCTGQVTRALDRAIDQLNARFGDAESWRWGDAHVARFPHPMFSRIPVLNGLFTPQVGTSGGDETVNRGGADYDAPVEQRYSHVHGPTLRMVHDLSKPPESSVFMLSDGQSGNPLSPHFGGLAQAWRDGEFLKLVGSGQEDAHTLRLVPEVN</sequence>
<dbReference type="Gene3D" id="3.60.20.10">
    <property type="entry name" value="Glutamine Phosphoribosylpyrophosphate, subunit 1, domain 1"/>
    <property type="match status" value="1"/>
</dbReference>
<dbReference type="InterPro" id="IPR043147">
    <property type="entry name" value="Penicillin_amidase_A-knob"/>
</dbReference>
<dbReference type="RefSeq" id="WP_200341072.1">
    <property type="nucleotide sequence ID" value="NZ_NRRL01000029.1"/>
</dbReference>
<dbReference type="SUPFAM" id="SSF56235">
    <property type="entry name" value="N-terminal nucleophile aminohydrolases (Ntn hydrolases)"/>
    <property type="match status" value="1"/>
</dbReference>
<dbReference type="InterPro" id="IPR014395">
    <property type="entry name" value="Pen/GL7ACA/AHL_acylase"/>
</dbReference>
<keyword evidence="4" id="KW-1133">Transmembrane helix</keyword>
<proteinExistence type="inferred from homology"/>
<gene>
    <name evidence="5" type="ORF">CKO28_12015</name>
</gene>
<name>A0ABS1DEA9_9PROT</name>
<keyword evidence="2" id="KW-0378">Hydrolase</keyword>
<dbReference type="EMBL" id="NRRL01000029">
    <property type="protein sequence ID" value="MBK1668755.1"/>
    <property type="molecule type" value="Genomic_DNA"/>
</dbReference>